<sequence length="197" mass="22549">MPLSMLKRIGDVEVQPTRMTLQLADGSLKYPHGIVEDILVKMDKFMFLMDFVVMDMEEDVEVLLILGRPFMKTVRVMINMDDGKLKVGVQDEEFIFNVFEAMKFPKGNKECFKVDMIDEIYLEAQRSLVLTSPMEKALVHAIENSDEEVEKEVQKCIEELNKGLRNSFTSHLMEELKKGGTPTSKARIEAVPTTLKI</sequence>
<dbReference type="CDD" id="cd00303">
    <property type="entry name" value="retropepsin_like"/>
    <property type="match status" value="1"/>
</dbReference>
<dbReference type="PANTHER" id="PTHR33067">
    <property type="entry name" value="RNA-DIRECTED DNA POLYMERASE-RELATED"/>
    <property type="match status" value="1"/>
</dbReference>
<proteinExistence type="predicted"/>
<evidence type="ECO:0000313" key="1">
    <source>
        <dbReference type="EMBL" id="KAL2335443.1"/>
    </source>
</evidence>
<dbReference type="InterPro" id="IPR021109">
    <property type="entry name" value="Peptidase_aspartic_dom_sf"/>
</dbReference>
<keyword evidence="2" id="KW-1185">Reference proteome</keyword>
<gene>
    <name evidence="1" type="ORF">Fmac_016656</name>
</gene>
<protein>
    <submittedName>
        <fullName evidence="1">Uncharacterized protein</fullName>
    </submittedName>
</protein>
<dbReference type="Proteomes" id="UP001603857">
    <property type="component" value="Unassembled WGS sequence"/>
</dbReference>
<organism evidence="1 2">
    <name type="scientific">Flemingia macrophylla</name>
    <dbReference type="NCBI Taxonomy" id="520843"/>
    <lineage>
        <taxon>Eukaryota</taxon>
        <taxon>Viridiplantae</taxon>
        <taxon>Streptophyta</taxon>
        <taxon>Embryophyta</taxon>
        <taxon>Tracheophyta</taxon>
        <taxon>Spermatophyta</taxon>
        <taxon>Magnoliopsida</taxon>
        <taxon>eudicotyledons</taxon>
        <taxon>Gunneridae</taxon>
        <taxon>Pentapetalae</taxon>
        <taxon>rosids</taxon>
        <taxon>fabids</taxon>
        <taxon>Fabales</taxon>
        <taxon>Fabaceae</taxon>
        <taxon>Papilionoideae</taxon>
        <taxon>50 kb inversion clade</taxon>
        <taxon>NPAAA clade</taxon>
        <taxon>indigoferoid/millettioid clade</taxon>
        <taxon>Phaseoleae</taxon>
        <taxon>Flemingia</taxon>
    </lineage>
</organism>
<dbReference type="Gene3D" id="2.40.70.10">
    <property type="entry name" value="Acid Proteases"/>
    <property type="match status" value="1"/>
</dbReference>
<dbReference type="EMBL" id="JBGMDY010000005">
    <property type="protein sequence ID" value="KAL2335443.1"/>
    <property type="molecule type" value="Genomic_DNA"/>
</dbReference>
<reference evidence="1 2" key="1">
    <citation type="submission" date="2024-08" db="EMBL/GenBank/DDBJ databases">
        <title>Insights into the chromosomal genome structure of Flemingia macrophylla.</title>
        <authorList>
            <person name="Ding Y."/>
            <person name="Zhao Y."/>
            <person name="Bi W."/>
            <person name="Wu M."/>
            <person name="Zhao G."/>
            <person name="Gong Y."/>
            <person name="Li W."/>
            <person name="Zhang P."/>
        </authorList>
    </citation>
    <scope>NUCLEOTIDE SEQUENCE [LARGE SCALE GENOMIC DNA]</scope>
    <source>
        <strain evidence="1">DYQJB</strain>
        <tissue evidence="1">Leaf</tissue>
    </source>
</reference>
<dbReference type="PANTHER" id="PTHR33067:SF35">
    <property type="entry name" value="ASPARTIC PEPTIDASE DDI1-TYPE DOMAIN-CONTAINING PROTEIN"/>
    <property type="match status" value="1"/>
</dbReference>
<evidence type="ECO:0000313" key="2">
    <source>
        <dbReference type="Proteomes" id="UP001603857"/>
    </source>
</evidence>
<comment type="caution">
    <text evidence="1">The sequence shown here is derived from an EMBL/GenBank/DDBJ whole genome shotgun (WGS) entry which is preliminary data.</text>
</comment>
<accession>A0ABD1MHZ5</accession>
<dbReference type="AlphaFoldDB" id="A0ABD1MHZ5"/>
<name>A0ABD1MHZ5_9FABA</name>